<keyword evidence="1" id="KW-0812">Transmembrane</keyword>
<proteinExistence type="predicted"/>
<name>A0AAD9Y1U2_COLKA</name>
<gene>
    <name evidence="2" type="ORF">CKAH01_08067</name>
</gene>
<feature type="transmembrane region" description="Helical" evidence="1">
    <location>
        <begin position="314"/>
        <end position="335"/>
    </location>
</feature>
<sequence length="978" mass="106943">MGDIRGGAPIWSYLATLNNATANSLVHASLGDTAHQSLILPKLLSNTTSVSAIVDVFIPSISCQDASLSLARNPFTDVLSYYRFNSSSCSSDDLLSMRLNCQVSCENNPRIYAVEEVDCSSHDMRVSESSEPDIRYAIAVADLETEGNSTGYSRINIKKARAAMCKIGYGMVSANLTNDILSGEATFNKIPVLESSPKHLPNLTNQDLAEKLIAELNAASTTLLVDPSIAKLNTSSYESFSFFQLLAAQLKLTREDAGALLQPSLLRNLSTVVFKGVSVEFAKKALLVEDTNRKTFEAVAHVSENRLYLRHYTLWPIVSGFFLLSLFCIFLSFLIPSSENQLDATGSIASYTSILANSPTLLVVLKDLGHYRSSQLKRKLENMHFIINTSRNGPRIEAFGSTRKSLPGGSSHSKKRPWRPLPASLPMVVLCFGLPLFTISLLEILQRLSDRHHGLFDFDSSNSATPSYAIRLASTLLAFLIATLFNNLDFAIAVFTPYSLLRSGSVPAHRSISSHVLRVSPFLVLVNTFRLRQFGSAASHFCTLLASFLTIIVSGLWVMGDPVQISSVSPATIQSWDTKWLTNNHDDQGASVTLNIIRHGGANITSYIKGYDVFPKLSLGTTTYLDTTKHTYDTTVLRPILHCETVPQSKIRIEPDVFTVDMGKIGISAPTQFMRALITLNKTVSTGCSVNSSGHGDMENLVGRYQVLGVETKELSTRGVWIGQQMDLEATPGESKTACPSTAFLFGKLGYIEGNGPEMKNNNLTALFCSQKIEEIPATITYLGNPTNVNVDHIQLHSDRAKYWINGTTKSANLAFKTKDFLESGLTGFPISSNHTVQYVNDLDLFFEHIIFGPRGVSPSDILGPSNAGALTEAVTHAFKEYFAHVIDLNFRSKDSETSIQGTSLRTTTRLAIHRVSKTILQSLLAATTVLSFVGYNLVKIRGTLPRNPCSIASTMGFLADSQLCDPKTGILLKMLAL</sequence>
<dbReference type="InterPro" id="IPR021840">
    <property type="entry name" value="DUF3433"/>
</dbReference>
<feature type="transmembrane region" description="Helical" evidence="1">
    <location>
        <begin position="423"/>
        <end position="445"/>
    </location>
</feature>
<evidence type="ECO:0000256" key="1">
    <source>
        <dbReference type="SAM" id="Phobius"/>
    </source>
</evidence>
<keyword evidence="3" id="KW-1185">Reference proteome</keyword>
<keyword evidence="1" id="KW-1133">Transmembrane helix</keyword>
<dbReference type="PANTHER" id="PTHR37544:SF1">
    <property type="entry name" value="PHOSPHORIBOSYLAMINOIMIDAZOLE-SUCCINOCARBOXAMIDE SYNTHASE"/>
    <property type="match status" value="1"/>
</dbReference>
<dbReference type="Pfam" id="PF11915">
    <property type="entry name" value="DUF3433"/>
    <property type="match status" value="1"/>
</dbReference>
<evidence type="ECO:0000313" key="3">
    <source>
        <dbReference type="Proteomes" id="UP001281614"/>
    </source>
</evidence>
<keyword evidence="1" id="KW-0472">Membrane</keyword>
<reference evidence="2" key="1">
    <citation type="submission" date="2023-02" db="EMBL/GenBank/DDBJ databases">
        <title>Colletotrichum kahawae CIFC_Que2 genome sequencing and assembly.</title>
        <authorList>
            <person name="Baroncelli R."/>
        </authorList>
    </citation>
    <scope>NUCLEOTIDE SEQUENCE</scope>
    <source>
        <strain evidence="2">CIFC_Que2</strain>
    </source>
</reference>
<feature type="transmembrane region" description="Helical" evidence="1">
    <location>
        <begin position="476"/>
        <end position="500"/>
    </location>
</feature>
<accession>A0AAD9Y1U2</accession>
<dbReference type="Proteomes" id="UP001281614">
    <property type="component" value="Unassembled WGS sequence"/>
</dbReference>
<dbReference type="EMBL" id="VYYT01000467">
    <property type="protein sequence ID" value="KAK2734394.1"/>
    <property type="molecule type" value="Genomic_DNA"/>
</dbReference>
<dbReference type="PANTHER" id="PTHR37544">
    <property type="entry name" value="SPRAY-RELATED"/>
    <property type="match status" value="1"/>
</dbReference>
<protein>
    <submittedName>
        <fullName evidence="2">Uncharacterized protein</fullName>
    </submittedName>
</protein>
<comment type="caution">
    <text evidence="2">The sequence shown here is derived from an EMBL/GenBank/DDBJ whole genome shotgun (WGS) entry which is preliminary data.</text>
</comment>
<dbReference type="AlphaFoldDB" id="A0AAD9Y1U2"/>
<feature type="transmembrane region" description="Helical" evidence="1">
    <location>
        <begin position="541"/>
        <end position="560"/>
    </location>
</feature>
<organism evidence="2 3">
    <name type="scientific">Colletotrichum kahawae</name>
    <name type="common">Coffee berry disease fungus</name>
    <dbReference type="NCBI Taxonomy" id="34407"/>
    <lineage>
        <taxon>Eukaryota</taxon>
        <taxon>Fungi</taxon>
        <taxon>Dikarya</taxon>
        <taxon>Ascomycota</taxon>
        <taxon>Pezizomycotina</taxon>
        <taxon>Sordariomycetes</taxon>
        <taxon>Hypocreomycetidae</taxon>
        <taxon>Glomerellales</taxon>
        <taxon>Glomerellaceae</taxon>
        <taxon>Colletotrichum</taxon>
        <taxon>Colletotrichum gloeosporioides species complex</taxon>
    </lineage>
</organism>
<evidence type="ECO:0000313" key="2">
    <source>
        <dbReference type="EMBL" id="KAK2734394.1"/>
    </source>
</evidence>